<evidence type="ECO:0000313" key="2">
    <source>
        <dbReference type="Proteomes" id="UP000267469"/>
    </source>
</evidence>
<gene>
    <name evidence="1" type="ORF">ED312_18630</name>
</gene>
<dbReference type="OrthoDB" id="1091582at2"/>
<protein>
    <submittedName>
        <fullName evidence="1">Uncharacterized protein</fullName>
    </submittedName>
</protein>
<name>A0A3N0E1G3_SINP1</name>
<keyword evidence="2" id="KW-1185">Reference proteome</keyword>
<dbReference type="AlphaFoldDB" id="A0A3N0E1G3"/>
<proteinExistence type="predicted"/>
<organism evidence="1 2">
    <name type="scientific">Sinomicrobium pectinilyticum</name>
    <dbReference type="NCBI Taxonomy" id="1084421"/>
    <lineage>
        <taxon>Bacteria</taxon>
        <taxon>Pseudomonadati</taxon>
        <taxon>Bacteroidota</taxon>
        <taxon>Flavobacteriia</taxon>
        <taxon>Flavobacteriales</taxon>
        <taxon>Flavobacteriaceae</taxon>
        <taxon>Sinomicrobium</taxon>
    </lineage>
</organism>
<comment type="caution">
    <text evidence="1">The sequence shown here is derived from an EMBL/GenBank/DDBJ whole genome shotgun (WGS) entry which is preliminary data.</text>
</comment>
<reference evidence="1 2" key="1">
    <citation type="submission" date="2018-10" db="EMBL/GenBank/DDBJ databases">
        <title>Sinomicrobium pectinilyticum sp. nov., a pectinase-producing bacterium isolated from alkaline and saline soil, and emended description of the genus Sinomicrobium.</title>
        <authorList>
            <person name="Cheng B."/>
            <person name="Li C."/>
            <person name="Lai Q."/>
            <person name="Du M."/>
            <person name="Shao Z."/>
            <person name="Xu P."/>
            <person name="Yang C."/>
        </authorList>
    </citation>
    <scope>NUCLEOTIDE SEQUENCE [LARGE SCALE GENOMIC DNA]</scope>
    <source>
        <strain evidence="1 2">5DNS001</strain>
    </source>
</reference>
<evidence type="ECO:0000313" key="1">
    <source>
        <dbReference type="EMBL" id="RNL81626.1"/>
    </source>
</evidence>
<dbReference type="Proteomes" id="UP000267469">
    <property type="component" value="Unassembled WGS sequence"/>
</dbReference>
<sequence length="464" mass="54378">MAVDINEIERKYNVESVQSGDLKIWPIVRFKIWEELAAKAGRKSRTVKLNQSTLKIVAKSLFFGLRNWRRFPSSKYWVFTSSGYRKVFCQKNHDRVTEDLPDLLQGVMIFENPVALGKHYSLKSLPHPKNIVSQSFLYLGTFLFSLLYGRRRIENERFINQIIKDFEISVNYKSIIARFYGQYFFMKMVLRFKKPKMVFMVYTASSMGLIKAFKEFDVPVVELQHGVINNLHPAYNQMIQFSSTFFPDYLFTYGVHELQYFGMNNYFIKKSNVFPVGYSFIDKYRYQAPRNEEYRKKNYGSFNRIVAFSFQEPIEDFTFEFLNNVGELDPSILYLIVPRNPDLQSRVSLASNIIIERKLNIYDAINMSDIHSTVNSTCAIEALALGKPNVLIDHMGLARSYYYGIFKDSLSVKFVEPDPKEYYAAIKKPDFPPSERISNEGKVFFEKDFKKNIIDLLRKLPNIQ</sequence>
<dbReference type="EMBL" id="RJTM01000123">
    <property type="protein sequence ID" value="RNL81626.1"/>
    <property type="molecule type" value="Genomic_DNA"/>
</dbReference>
<dbReference type="SUPFAM" id="SSF53756">
    <property type="entry name" value="UDP-Glycosyltransferase/glycogen phosphorylase"/>
    <property type="match status" value="1"/>
</dbReference>
<accession>A0A3N0E1G3</accession>
<dbReference type="RefSeq" id="WP_123217542.1">
    <property type="nucleotide sequence ID" value="NZ_RJTM01000123.1"/>
</dbReference>